<reference evidence="1 2" key="1">
    <citation type="submission" date="2023-08" db="EMBL/GenBank/DDBJ databases">
        <title>genomic of G39.</title>
        <authorList>
            <person name="Wang Y."/>
        </authorList>
    </citation>
    <scope>NUCLEOTIDE SEQUENCE [LARGE SCALE GENOMIC DNA]</scope>
    <source>
        <strain evidence="1 2">G39</strain>
    </source>
</reference>
<keyword evidence="2" id="KW-1185">Reference proteome</keyword>
<accession>A0ABT9HND8</accession>
<evidence type="ECO:0000313" key="2">
    <source>
        <dbReference type="Proteomes" id="UP001240639"/>
    </source>
</evidence>
<dbReference type="EMBL" id="JAVAIM010000001">
    <property type="protein sequence ID" value="MDP4574662.1"/>
    <property type="molecule type" value="Genomic_DNA"/>
</dbReference>
<evidence type="ECO:0008006" key="3">
    <source>
        <dbReference type="Google" id="ProtNLM"/>
    </source>
</evidence>
<comment type="caution">
    <text evidence="1">The sequence shown here is derived from an EMBL/GenBank/DDBJ whole genome shotgun (WGS) entry which is preliminary data.</text>
</comment>
<gene>
    <name evidence="1" type="ORF">Q9K02_05860</name>
</gene>
<name>A0ABT9HND8_9SPHN</name>
<protein>
    <recommendedName>
        <fullName evidence="3">Major capsid protein</fullName>
    </recommendedName>
</protein>
<sequence>MSKKEAIVSAEGQDVQTTDSVFDFLYHDSRRIASYLSQFDNSGALTGVTASEGVTKGAKRGKRIGFGGNTPVGGGNLELEIGPGEAGSESLVRVYDPFWANALQFLDVLDQRGMIQRDLEAANVGQFVLVSGFLSIQDLGMMKDAWKTTSLQRKMLGGAQGGKKIANMTSAQKAALKEEKENTEMFLDMIQLMPHSVHARLLTIDDQTKLVWCAVNQEYLVMPPSDISLTYGNVMSGEWSILGILSAHPEYLTPDLDGKFDENNLGLTESIVGQITKILSPIVRVALGRPSAAFAVTPLLIFREVA</sequence>
<dbReference type="Proteomes" id="UP001240639">
    <property type="component" value="Unassembled WGS sequence"/>
</dbReference>
<dbReference type="RefSeq" id="WP_305932043.1">
    <property type="nucleotide sequence ID" value="NZ_JAVAIM010000001.1"/>
</dbReference>
<organism evidence="1 2">
    <name type="scientific">Qipengyuania profundimaris</name>
    <dbReference type="NCBI Taxonomy" id="3067652"/>
    <lineage>
        <taxon>Bacteria</taxon>
        <taxon>Pseudomonadati</taxon>
        <taxon>Pseudomonadota</taxon>
        <taxon>Alphaproteobacteria</taxon>
        <taxon>Sphingomonadales</taxon>
        <taxon>Erythrobacteraceae</taxon>
        <taxon>Qipengyuania</taxon>
    </lineage>
</organism>
<proteinExistence type="predicted"/>
<evidence type="ECO:0000313" key="1">
    <source>
        <dbReference type="EMBL" id="MDP4574662.1"/>
    </source>
</evidence>